<dbReference type="Pfam" id="PF00871">
    <property type="entry name" value="Acetate_kinase"/>
    <property type="match status" value="1"/>
</dbReference>
<sequence length="99" mass="10840">MHVFAHRVRKYLGAYVLQLYPKVDAIVFTAGIGEQSSVLRERICANLAHVGIQVDTSKNVPGPTSGVREIHVHGSPIPILVIPTDEEKSIAETTVRLIN</sequence>
<dbReference type="PANTHER" id="PTHR21060:SF15">
    <property type="entry name" value="ACETATE KINASE-RELATED"/>
    <property type="match status" value="1"/>
</dbReference>
<evidence type="ECO:0000256" key="3">
    <source>
        <dbReference type="ARBA" id="ARBA00022777"/>
    </source>
</evidence>
<evidence type="ECO:0000313" key="6">
    <source>
        <dbReference type="Proteomes" id="UP000469452"/>
    </source>
</evidence>
<dbReference type="SUPFAM" id="SSF53067">
    <property type="entry name" value="Actin-like ATPase domain"/>
    <property type="match status" value="1"/>
</dbReference>
<proteinExistence type="predicted"/>
<dbReference type="VEuPathDB" id="FungiDB:H257_00636"/>
<dbReference type="EMBL" id="VJMI01018598">
    <property type="protein sequence ID" value="KAF0710123.1"/>
    <property type="molecule type" value="Genomic_DNA"/>
</dbReference>
<dbReference type="PRINTS" id="PR00471">
    <property type="entry name" value="ACETATEKNASE"/>
</dbReference>
<dbReference type="GO" id="GO:0006083">
    <property type="term" value="P:acetate metabolic process"/>
    <property type="evidence" value="ECO:0007669"/>
    <property type="project" value="TreeGrafter"/>
</dbReference>
<dbReference type="InterPro" id="IPR000890">
    <property type="entry name" value="Aliphatic_acid_kin_short-chain"/>
</dbReference>
<keyword evidence="4" id="KW-0067">ATP-binding</keyword>
<gene>
    <name evidence="5" type="ORF">AaE_012636</name>
</gene>
<dbReference type="GO" id="GO:0008776">
    <property type="term" value="F:acetate kinase activity"/>
    <property type="evidence" value="ECO:0007669"/>
    <property type="project" value="TreeGrafter"/>
</dbReference>
<evidence type="ECO:0008006" key="7">
    <source>
        <dbReference type="Google" id="ProtNLM"/>
    </source>
</evidence>
<dbReference type="GO" id="GO:0005524">
    <property type="term" value="F:ATP binding"/>
    <property type="evidence" value="ECO:0007669"/>
    <property type="project" value="UniProtKB-KW"/>
</dbReference>
<organism evidence="5 6">
    <name type="scientific">Aphanomyces astaci</name>
    <name type="common">Crayfish plague agent</name>
    <dbReference type="NCBI Taxonomy" id="112090"/>
    <lineage>
        <taxon>Eukaryota</taxon>
        <taxon>Sar</taxon>
        <taxon>Stramenopiles</taxon>
        <taxon>Oomycota</taxon>
        <taxon>Saprolegniomycetes</taxon>
        <taxon>Saprolegniales</taxon>
        <taxon>Verrucalvaceae</taxon>
        <taxon>Aphanomyces</taxon>
    </lineage>
</organism>
<evidence type="ECO:0000313" key="5">
    <source>
        <dbReference type="EMBL" id="KAF0710123.1"/>
    </source>
</evidence>
<dbReference type="Proteomes" id="UP000469452">
    <property type="component" value="Unassembled WGS sequence"/>
</dbReference>
<comment type="caution">
    <text evidence="5">The sequence shown here is derived from an EMBL/GenBank/DDBJ whole genome shotgun (WGS) entry which is preliminary data.</text>
</comment>
<name>A0A6A4ZBA9_APHAT</name>
<dbReference type="InterPro" id="IPR043129">
    <property type="entry name" value="ATPase_NBD"/>
</dbReference>
<evidence type="ECO:0000256" key="4">
    <source>
        <dbReference type="ARBA" id="ARBA00022840"/>
    </source>
</evidence>
<accession>A0A6A4ZBA9</accession>
<dbReference type="AlphaFoldDB" id="A0A6A4ZBA9"/>
<protein>
    <recommendedName>
        <fullName evidence="7">Acetate kinase</fullName>
    </recommendedName>
</protein>
<dbReference type="Gene3D" id="3.30.420.40">
    <property type="match status" value="1"/>
</dbReference>
<reference evidence="5 6" key="1">
    <citation type="submission" date="2019-06" db="EMBL/GenBank/DDBJ databases">
        <title>Genomics analysis of Aphanomyces spp. identifies a new class of oomycete effector associated with host adaptation.</title>
        <authorList>
            <person name="Gaulin E."/>
        </authorList>
    </citation>
    <scope>NUCLEOTIDE SEQUENCE [LARGE SCALE GENOMIC DNA]</scope>
    <source>
        <strain evidence="5 6">E</strain>
    </source>
</reference>
<evidence type="ECO:0000256" key="1">
    <source>
        <dbReference type="ARBA" id="ARBA00022679"/>
    </source>
</evidence>
<keyword evidence="2" id="KW-0547">Nucleotide-binding</keyword>
<keyword evidence="1" id="KW-0808">Transferase</keyword>
<dbReference type="PANTHER" id="PTHR21060">
    <property type="entry name" value="ACETATE KINASE"/>
    <property type="match status" value="1"/>
</dbReference>
<keyword evidence="3" id="KW-0418">Kinase</keyword>
<evidence type="ECO:0000256" key="2">
    <source>
        <dbReference type="ARBA" id="ARBA00022741"/>
    </source>
</evidence>